<proteinExistence type="predicted"/>
<gene>
    <name evidence="1" type="ORF">NCTC10742_05160</name>
</gene>
<dbReference type="Proteomes" id="UP000254291">
    <property type="component" value="Unassembled WGS sequence"/>
</dbReference>
<protein>
    <submittedName>
        <fullName evidence="1">Uncharacterized protein</fullName>
    </submittedName>
</protein>
<accession>A0A378SVE9</accession>
<organism evidence="1 2">
    <name type="scientific">Mycolicibacterium gilvum</name>
    <dbReference type="NCBI Taxonomy" id="1804"/>
    <lineage>
        <taxon>Bacteria</taxon>
        <taxon>Bacillati</taxon>
        <taxon>Actinomycetota</taxon>
        <taxon>Actinomycetes</taxon>
        <taxon>Mycobacteriales</taxon>
        <taxon>Mycobacteriaceae</taxon>
        <taxon>Mycolicibacterium</taxon>
    </lineage>
</organism>
<reference evidence="1 2" key="1">
    <citation type="submission" date="2018-06" db="EMBL/GenBank/DDBJ databases">
        <authorList>
            <consortium name="Pathogen Informatics"/>
            <person name="Doyle S."/>
        </authorList>
    </citation>
    <scope>NUCLEOTIDE SEQUENCE [LARGE SCALE GENOMIC DNA]</scope>
    <source>
        <strain evidence="1 2">NCTC10742</strain>
    </source>
</reference>
<dbReference type="AlphaFoldDB" id="A0A378SVE9"/>
<name>A0A378SVE9_9MYCO</name>
<evidence type="ECO:0000313" key="1">
    <source>
        <dbReference type="EMBL" id="STZ45896.1"/>
    </source>
</evidence>
<dbReference type="EMBL" id="UGQM01000001">
    <property type="protein sequence ID" value="STZ45896.1"/>
    <property type="molecule type" value="Genomic_DNA"/>
</dbReference>
<sequence>MTKSPSGSASKSRDRLLSVLLNPLPQRVERAIQE</sequence>
<evidence type="ECO:0000313" key="2">
    <source>
        <dbReference type="Proteomes" id="UP000254291"/>
    </source>
</evidence>